<dbReference type="STRING" id="995062.SAMN04489718_2501"/>
<comment type="subcellular location">
    <subcellularLocation>
        <location evidence="1">Cell membrane</location>
        <topology evidence="1">Multi-pass membrane protein</topology>
    </subcellularLocation>
</comment>
<dbReference type="AlphaFoldDB" id="A0A1H1EE55"/>
<feature type="transmembrane region" description="Helical" evidence="8">
    <location>
        <begin position="100"/>
        <end position="121"/>
    </location>
</feature>
<evidence type="ECO:0000256" key="2">
    <source>
        <dbReference type="ARBA" id="ARBA00022448"/>
    </source>
</evidence>
<evidence type="ECO:0000256" key="3">
    <source>
        <dbReference type="ARBA" id="ARBA00022475"/>
    </source>
</evidence>
<organism evidence="9 10">
    <name type="scientific">Actinopolyspora saharensis</name>
    <dbReference type="NCBI Taxonomy" id="995062"/>
    <lineage>
        <taxon>Bacteria</taxon>
        <taxon>Bacillati</taxon>
        <taxon>Actinomycetota</taxon>
        <taxon>Actinomycetes</taxon>
        <taxon>Actinopolysporales</taxon>
        <taxon>Actinopolysporaceae</taxon>
        <taxon>Actinopolyspora</taxon>
    </lineage>
</organism>
<sequence>MSETQAESPRRRPSLLRFNPKVFAVAVLASLLLGALLGWLADSTGAGWLVTTLDTIGSTFTKLLTFTVLPLIFTAIVLGITSLRSMGGGRAAARLGGKTAMWFAITSLISVLIGIGVAGVLRPGQGVDISPDQQRVNDVNEMSSGSWLDLIQGLVPEHLVGAFAEGETLQVVFVSLLVGAAAYSLGDKAKPFVEFNQAVFEIIQRVLGWIIRLAPLGTLGLIGNAVATYGNEFFAPLLKLTGATYLGCALVLFGVYPLLLWFVARVSPVKFFGKAWTVLQFAFVSRSSGASLPLSRQAAVNLGVDRSYASFAVPLATTTKMDGCAAVYPAVGSIFIANLFGFEMGIAQYLTIVAVAVFGAIATAGVTGWFTMLTLTVGALDFPPAMIATGIAVAYAVDPIMDMMRTMTNVAGQIAVPTVVARGEGILDDEVLKAPSSPLLINGDEEADQPEERRDGSEEEPALAKA</sequence>
<evidence type="ECO:0000313" key="10">
    <source>
        <dbReference type="Proteomes" id="UP000199301"/>
    </source>
</evidence>
<dbReference type="PANTHER" id="PTHR42865:SF7">
    <property type="entry name" value="PROTON_GLUTAMATE-ASPARTATE SYMPORTER"/>
    <property type="match status" value="1"/>
</dbReference>
<dbReference type="Pfam" id="PF00375">
    <property type="entry name" value="SDF"/>
    <property type="match status" value="1"/>
</dbReference>
<protein>
    <submittedName>
        <fullName evidence="9">Na+/H+-dicarboxylate symporter</fullName>
    </submittedName>
</protein>
<feature type="transmembrane region" description="Helical" evidence="8">
    <location>
        <begin position="242"/>
        <end position="264"/>
    </location>
</feature>
<dbReference type="SUPFAM" id="SSF118215">
    <property type="entry name" value="Proton glutamate symport protein"/>
    <property type="match status" value="1"/>
</dbReference>
<feature type="transmembrane region" description="Helical" evidence="8">
    <location>
        <begin position="21"/>
        <end position="40"/>
    </location>
</feature>
<reference evidence="10" key="1">
    <citation type="submission" date="2016-10" db="EMBL/GenBank/DDBJ databases">
        <authorList>
            <person name="Varghese N."/>
            <person name="Submissions S."/>
        </authorList>
    </citation>
    <scope>NUCLEOTIDE SEQUENCE [LARGE SCALE GENOMIC DNA]</scope>
    <source>
        <strain evidence="10">DSM 45459</strain>
    </source>
</reference>
<dbReference type="Proteomes" id="UP000199301">
    <property type="component" value="Unassembled WGS sequence"/>
</dbReference>
<keyword evidence="5 8" id="KW-1133">Transmembrane helix</keyword>
<dbReference type="InterPro" id="IPR001991">
    <property type="entry name" value="Na-dicarboxylate_symporter"/>
</dbReference>
<dbReference type="InterPro" id="IPR036458">
    <property type="entry name" value="Na:dicarbo_symporter_sf"/>
</dbReference>
<dbReference type="PANTHER" id="PTHR42865">
    <property type="entry name" value="PROTON/GLUTAMATE-ASPARTATE SYMPORTER"/>
    <property type="match status" value="1"/>
</dbReference>
<dbReference type="PRINTS" id="PR00173">
    <property type="entry name" value="EDTRNSPORT"/>
</dbReference>
<evidence type="ECO:0000256" key="8">
    <source>
        <dbReference type="SAM" id="Phobius"/>
    </source>
</evidence>
<dbReference type="Gene3D" id="1.10.3860.10">
    <property type="entry name" value="Sodium:dicarboxylate symporter"/>
    <property type="match status" value="1"/>
</dbReference>
<feature type="transmembrane region" description="Helical" evidence="8">
    <location>
        <begin position="60"/>
        <end position="80"/>
    </location>
</feature>
<dbReference type="GO" id="GO:0006835">
    <property type="term" value="P:dicarboxylic acid transport"/>
    <property type="evidence" value="ECO:0007669"/>
    <property type="project" value="TreeGrafter"/>
</dbReference>
<evidence type="ECO:0000256" key="5">
    <source>
        <dbReference type="ARBA" id="ARBA00022989"/>
    </source>
</evidence>
<evidence type="ECO:0000313" key="9">
    <source>
        <dbReference type="EMBL" id="SDQ87091.1"/>
    </source>
</evidence>
<keyword evidence="6 8" id="KW-0472">Membrane</keyword>
<keyword evidence="2" id="KW-0813">Transport</keyword>
<keyword evidence="4 8" id="KW-0812">Transmembrane</keyword>
<dbReference type="GO" id="GO:0015293">
    <property type="term" value="F:symporter activity"/>
    <property type="evidence" value="ECO:0007669"/>
    <property type="project" value="UniProtKB-KW"/>
</dbReference>
<dbReference type="GO" id="GO:0005886">
    <property type="term" value="C:plasma membrane"/>
    <property type="evidence" value="ECO:0007669"/>
    <property type="project" value="UniProtKB-SubCell"/>
</dbReference>
<feature type="compositionally biased region" description="Acidic residues" evidence="7">
    <location>
        <begin position="457"/>
        <end position="466"/>
    </location>
</feature>
<gene>
    <name evidence="9" type="ORF">SAMN04489718_2501</name>
</gene>
<accession>A0A1H1EE55</accession>
<evidence type="ECO:0000256" key="4">
    <source>
        <dbReference type="ARBA" id="ARBA00022692"/>
    </source>
</evidence>
<feature type="transmembrane region" description="Helical" evidence="8">
    <location>
        <begin position="206"/>
        <end position="230"/>
    </location>
</feature>
<feature type="region of interest" description="Disordered" evidence="7">
    <location>
        <begin position="437"/>
        <end position="466"/>
    </location>
</feature>
<keyword evidence="10" id="KW-1185">Reference proteome</keyword>
<evidence type="ECO:0000256" key="6">
    <source>
        <dbReference type="ARBA" id="ARBA00023136"/>
    </source>
</evidence>
<proteinExistence type="predicted"/>
<name>A0A1H1EE55_9ACTN</name>
<dbReference type="OrthoDB" id="9766690at2"/>
<feature type="transmembrane region" description="Helical" evidence="8">
    <location>
        <begin position="349"/>
        <end position="371"/>
    </location>
</feature>
<dbReference type="EMBL" id="FNKO01000002">
    <property type="protein sequence ID" value="SDQ87091.1"/>
    <property type="molecule type" value="Genomic_DNA"/>
</dbReference>
<feature type="transmembrane region" description="Helical" evidence="8">
    <location>
        <begin position="377"/>
        <end position="397"/>
    </location>
</feature>
<evidence type="ECO:0000256" key="1">
    <source>
        <dbReference type="ARBA" id="ARBA00004651"/>
    </source>
</evidence>
<keyword evidence="3" id="KW-1003">Cell membrane</keyword>
<evidence type="ECO:0000256" key="7">
    <source>
        <dbReference type="SAM" id="MobiDB-lite"/>
    </source>
</evidence>